<reference evidence="1 2" key="1">
    <citation type="submission" date="2024-10" db="EMBL/GenBank/DDBJ databases">
        <authorList>
            <person name="Ratan Roy A."/>
            <person name="Morales Sandoval P.H."/>
            <person name="De Los Santos Villalobos S."/>
            <person name="Chakraborty S."/>
            <person name="Mukherjee J."/>
        </authorList>
    </citation>
    <scope>NUCLEOTIDE SEQUENCE [LARGE SCALE GENOMIC DNA]</scope>
    <source>
        <strain evidence="1 2">S1</strain>
    </source>
</reference>
<evidence type="ECO:0000313" key="1">
    <source>
        <dbReference type="EMBL" id="MFE4105562.1"/>
    </source>
</evidence>
<comment type="caution">
    <text evidence="1">The sequence shown here is derived from an EMBL/GenBank/DDBJ whole genome shotgun (WGS) entry which is preliminary data.</text>
</comment>
<proteinExistence type="predicted"/>
<protein>
    <recommendedName>
        <fullName evidence="3">Tetratricopeptide repeat protein</fullName>
    </recommendedName>
</protein>
<name>A0ABW6ICU8_9CYAN</name>
<organism evidence="1 2">
    <name type="scientific">Almyronema epifaneia S1</name>
    <dbReference type="NCBI Taxonomy" id="2991925"/>
    <lineage>
        <taxon>Bacteria</taxon>
        <taxon>Bacillati</taxon>
        <taxon>Cyanobacteriota</taxon>
        <taxon>Cyanophyceae</taxon>
        <taxon>Nodosilineales</taxon>
        <taxon>Nodosilineaceae</taxon>
        <taxon>Almyronema</taxon>
        <taxon>Almyronema epifaneia</taxon>
    </lineage>
</organism>
<keyword evidence="2" id="KW-1185">Reference proteome</keyword>
<sequence>MDEQRVQAYVALIEQLLSCPQGQEGEILQANAALVDAGLLAVMEQVAAYLESQGDNNAKWLRGFAAQVAQALGMGVEPEQGTTGTAEAEAATRFLLETLQLVADSRGNRQQIYPLWAQQQGQLNTALLAVLPQVGAQLLTGETEQRTFIAAVLGEFGNLIQQFPLGSRWLNLELGIVAYELALQVYTRDAFPENWAATQNNLAVAYSDRIRGERADNL</sequence>
<dbReference type="EMBL" id="JBHZOL010000030">
    <property type="protein sequence ID" value="MFE4105562.1"/>
    <property type="molecule type" value="Genomic_DNA"/>
</dbReference>
<gene>
    <name evidence="1" type="ORF">ACFVKH_04685</name>
</gene>
<dbReference type="Proteomes" id="UP001600165">
    <property type="component" value="Unassembled WGS sequence"/>
</dbReference>
<accession>A0ABW6ICU8</accession>
<evidence type="ECO:0000313" key="2">
    <source>
        <dbReference type="Proteomes" id="UP001600165"/>
    </source>
</evidence>
<feature type="non-terminal residue" evidence="1">
    <location>
        <position position="218"/>
    </location>
</feature>
<evidence type="ECO:0008006" key="3">
    <source>
        <dbReference type="Google" id="ProtNLM"/>
    </source>
</evidence>